<keyword evidence="3" id="KW-1185">Reference proteome</keyword>
<dbReference type="CDD" id="cd00303">
    <property type="entry name" value="retropepsin_like"/>
    <property type="match status" value="1"/>
</dbReference>
<proteinExistence type="predicted"/>
<dbReference type="EMBL" id="JAKOGI010000963">
    <property type="protein sequence ID" value="KAJ8428850.1"/>
    <property type="molecule type" value="Genomic_DNA"/>
</dbReference>
<name>A0A9Q1Q4U9_9CARY</name>
<feature type="region of interest" description="Disordered" evidence="1">
    <location>
        <begin position="205"/>
        <end position="225"/>
    </location>
</feature>
<dbReference type="Proteomes" id="UP001153076">
    <property type="component" value="Unassembled WGS sequence"/>
</dbReference>
<dbReference type="AlphaFoldDB" id="A0A9Q1Q4U9"/>
<sequence length="375" mass="41574">MALSSKGTLACMARTSRRRVFHRTSSSHRQRICEGYYAVHLESSTSRRPAGSQEVLTAQQGSQVTVPTMMFGGAKKPHFTSSHNDPLVAEMKAASAIVRRILIDTGSTVDIITWDCLKKLKYPGRDIVLLTGAKNLEVDFLVADAPTAYNVILGRPTLHKVKAVIASYLLQLQFEAHDRSVDKLQRDQRAARECYLVGIRPRVERSAEQGSVGPPPSDKRPRTALPNPAEALAENKKKGQEAIGGSYTSNVRILIIINVSMRFVLMAFTIRSRSPTIKKRGLLVTQVAVVSCQRNEIHQLKISSLGLGLTKILRVLNVWLEVALLAKSIRSQDHQEFPKELRTILMAQPVALLLGLSRFLSSRCGLSLRFRTGLF</sequence>
<evidence type="ECO:0000256" key="1">
    <source>
        <dbReference type="SAM" id="MobiDB-lite"/>
    </source>
</evidence>
<dbReference type="PANTHER" id="PTHR33240:SF17">
    <property type="entry name" value="EUKARYOTIC PEPTIDE CHAIN RELEASE FACTOR GTP-BINDING SUBUNIT-LIKE"/>
    <property type="match status" value="1"/>
</dbReference>
<reference evidence="2" key="1">
    <citation type="submission" date="2022-04" db="EMBL/GenBank/DDBJ databases">
        <title>Carnegiea gigantea Genome sequencing and assembly v2.</title>
        <authorList>
            <person name="Copetti D."/>
            <person name="Sanderson M.J."/>
            <person name="Burquez A."/>
            <person name="Wojciechowski M.F."/>
        </authorList>
    </citation>
    <scope>NUCLEOTIDE SEQUENCE</scope>
    <source>
        <strain evidence="2">SGP5-SGP5p</strain>
        <tissue evidence="2">Aerial part</tissue>
    </source>
</reference>
<dbReference type="OrthoDB" id="2919534at2759"/>
<evidence type="ECO:0000313" key="3">
    <source>
        <dbReference type="Proteomes" id="UP001153076"/>
    </source>
</evidence>
<dbReference type="PANTHER" id="PTHR33240">
    <property type="entry name" value="OS08G0508500 PROTEIN"/>
    <property type="match status" value="1"/>
</dbReference>
<organism evidence="2 3">
    <name type="scientific">Carnegiea gigantea</name>
    <dbReference type="NCBI Taxonomy" id="171969"/>
    <lineage>
        <taxon>Eukaryota</taxon>
        <taxon>Viridiplantae</taxon>
        <taxon>Streptophyta</taxon>
        <taxon>Embryophyta</taxon>
        <taxon>Tracheophyta</taxon>
        <taxon>Spermatophyta</taxon>
        <taxon>Magnoliopsida</taxon>
        <taxon>eudicotyledons</taxon>
        <taxon>Gunneridae</taxon>
        <taxon>Pentapetalae</taxon>
        <taxon>Caryophyllales</taxon>
        <taxon>Cactineae</taxon>
        <taxon>Cactaceae</taxon>
        <taxon>Cactoideae</taxon>
        <taxon>Echinocereeae</taxon>
        <taxon>Carnegiea</taxon>
    </lineage>
</organism>
<comment type="caution">
    <text evidence="2">The sequence shown here is derived from an EMBL/GenBank/DDBJ whole genome shotgun (WGS) entry which is preliminary data.</text>
</comment>
<accession>A0A9Q1Q4U9</accession>
<evidence type="ECO:0000313" key="2">
    <source>
        <dbReference type="EMBL" id="KAJ8428850.1"/>
    </source>
</evidence>
<gene>
    <name evidence="2" type="ORF">Cgig2_003398</name>
</gene>
<protein>
    <submittedName>
        <fullName evidence="2">Uncharacterized protein</fullName>
    </submittedName>
</protein>